<name>U9SM08_RHIID</name>
<proteinExistence type="predicted"/>
<feature type="compositionally biased region" description="Low complexity" evidence="1">
    <location>
        <begin position="178"/>
        <end position="196"/>
    </location>
</feature>
<dbReference type="eggNOG" id="ENOG502SBKI">
    <property type="taxonomic scope" value="Eukaryota"/>
</dbReference>
<dbReference type="HOGENOM" id="CLU_862100_0_0_1"/>
<dbReference type="VEuPathDB" id="FungiDB:RhiirFUN_010017"/>
<evidence type="ECO:0008006" key="3">
    <source>
        <dbReference type="Google" id="ProtNLM"/>
    </source>
</evidence>
<reference evidence="2" key="1">
    <citation type="submission" date="2013-07" db="EMBL/GenBank/DDBJ databases">
        <title>The genome of an arbuscular mycorrhizal fungus provides insights into the evolution of the oldest plant symbiosis.</title>
        <authorList>
            <consortium name="DOE Joint Genome Institute"/>
            <person name="Tisserant E."/>
            <person name="Malbreil M."/>
            <person name="Kuo A."/>
            <person name="Kohler A."/>
            <person name="Symeonidi A."/>
            <person name="Balestrini R."/>
            <person name="Charron P."/>
            <person name="Duensing N."/>
            <person name="Frei-dit-Frey N."/>
            <person name="Gianinazzi-Pearson V."/>
            <person name="Gilbert B."/>
            <person name="Handa Y."/>
            <person name="Hijri M."/>
            <person name="Kaul R."/>
            <person name="Kawaguchi M."/>
            <person name="Krajinski F."/>
            <person name="Lammers P."/>
            <person name="Lapierre D."/>
            <person name="Masclaux F.G."/>
            <person name="Murat C."/>
            <person name="Morin E."/>
            <person name="Ndikumana S."/>
            <person name="Pagni M."/>
            <person name="Petitpierre D."/>
            <person name="Requena N."/>
            <person name="Rosikiewicz P."/>
            <person name="Riley R."/>
            <person name="Saito K."/>
            <person name="San Clemente H."/>
            <person name="Shapiro H."/>
            <person name="van Tuinen D."/>
            <person name="Becard G."/>
            <person name="Bonfante P."/>
            <person name="Paszkowski U."/>
            <person name="Shachar-Hill Y."/>
            <person name="Young J.P."/>
            <person name="Sanders I.R."/>
            <person name="Henrissat B."/>
            <person name="Rensing S.A."/>
            <person name="Grigoriev I.V."/>
            <person name="Corradi N."/>
            <person name="Roux C."/>
            <person name="Martin F."/>
        </authorList>
    </citation>
    <scope>NUCLEOTIDE SEQUENCE</scope>
    <source>
        <strain evidence="2">DAOM 197198</strain>
    </source>
</reference>
<evidence type="ECO:0000256" key="1">
    <source>
        <dbReference type="SAM" id="MobiDB-lite"/>
    </source>
</evidence>
<dbReference type="AlphaFoldDB" id="U9SM08"/>
<gene>
    <name evidence="2" type="ORF">GLOINDRAFT_12934</name>
</gene>
<evidence type="ECO:0000313" key="2">
    <source>
        <dbReference type="EMBL" id="ERZ96116.1"/>
    </source>
</evidence>
<dbReference type="InterPro" id="IPR036047">
    <property type="entry name" value="F-box-like_dom_sf"/>
</dbReference>
<protein>
    <recommendedName>
        <fullName evidence="3">F-box domain-containing protein</fullName>
    </recommendedName>
</protein>
<feature type="region of interest" description="Disordered" evidence="1">
    <location>
        <begin position="178"/>
        <end position="198"/>
    </location>
</feature>
<sequence>MACSKSVFSDLPELVYEIIQYLHNDYKTLSSCILVNRLWCRLAIPLLWEDPFSTFTKNCNFIEIYLQYLDDKDKEKLKDYGIKINNSFNLNTLLFNYPNFIKNLNTCKIVYSIEKWILAFKRNQNKNLLPPIFTTTLYYKPFLNDIDYTIPEFDVNLNFIRRSDFNLPPITNLINSTGSTQSFQSNQSNQSDQSDQAIQRSLQSFHDDVQSLRLFKDDVQSTSSLRSFQDDVQSTRSLQDQSLRSFQDIKSTRSLQDQSLRSFQDIKSTRSLQDQSLRSFQDVQSTQSLQDVQSTQSLRSQSAQSLRSFQDVQSAQSLRSFQD</sequence>
<dbReference type="EMBL" id="KI300699">
    <property type="protein sequence ID" value="ERZ96116.1"/>
    <property type="molecule type" value="Genomic_DNA"/>
</dbReference>
<accession>U9SM08</accession>
<feature type="non-terminal residue" evidence="2">
    <location>
        <position position="323"/>
    </location>
</feature>
<dbReference type="SUPFAM" id="SSF81383">
    <property type="entry name" value="F-box domain"/>
    <property type="match status" value="1"/>
</dbReference>
<organism evidence="2">
    <name type="scientific">Rhizophagus irregularis (strain DAOM 181602 / DAOM 197198 / MUCL 43194)</name>
    <name type="common">Arbuscular mycorrhizal fungus</name>
    <name type="synonym">Glomus intraradices</name>
    <dbReference type="NCBI Taxonomy" id="747089"/>
    <lineage>
        <taxon>Eukaryota</taxon>
        <taxon>Fungi</taxon>
        <taxon>Fungi incertae sedis</taxon>
        <taxon>Mucoromycota</taxon>
        <taxon>Glomeromycotina</taxon>
        <taxon>Glomeromycetes</taxon>
        <taxon>Glomerales</taxon>
        <taxon>Glomeraceae</taxon>
        <taxon>Rhizophagus</taxon>
    </lineage>
</organism>